<accession>A0A212DEW1</accession>
<comment type="caution">
    <text evidence="1">The sequence shown here is derived from an EMBL/GenBank/DDBJ whole genome shotgun (WGS) entry which is preliminary data.</text>
</comment>
<reference evidence="1 2" key="1">
    <citation type="journal article" date="2018" name="Mol. Genet. Genomics">
        <title>The red deer Cervus elaphus genome CerEla1.0: sequencing, annotating, genes, and chromosomes.</title>
        <authorList>
            <person name="Bana N.A."/>
            <person name="Nyiri A."/>
            <person name="Nagy J."/>
            <person name="Frank K."/>
            <person name="Nagy T."/>
            <person name="Steger V."/>
            <person name="Schiller M."/>
            <person name="Lakatos P."/>
            <person name="Sugar L."/>
            <person name="Horn P."/>
            <person name="Barta E."/>
            <person name="Orosz L."/>
        </authorList>
    </citation>
    <scope>NUCLEOTIDE SEQUENCE [LARGE SCALE GENOMIC DNA]</scope>
    <source>
        <strain evidence="1">Hungarian</strain>
    </source>
</reference>
<dbReference type="AlphaFoldDB" id="A0A212DEW1"/>
<dbReference type="Proteomes" id="UP000242450">
    <property type="component" value="Chromosome 3"/>
</dbReference>
<dbReference type="OrthoDB" id="10252281at2759"/>
<evidence type="ECO:0000313" key="1">
    <source>
        <dbReference type="EMBL" id="OWK16776.1"/>
    </source>
</evidence>
<feature type="non-terminal residue" evidence="1">
    <location>
        <position position="1"/>
    </location>
</feature>
<gene>
    <name evidence="1" type="ORF">Celaphus_00011326</name>
</gene>
<protein>
    <submittedName>
        <fullName evidence="1">Uncharacterized protein</fullName>
    </submittedName>
</protein>
<name>A0A212DEW1_CEREH</name>
<keyword evidence="2" id="KW-1185">Reference proteome</keyword>
<evidence type="ECO:0000313" key="2">
    <source>
        <dbReference type="Proteomes" id="UP000242450"/>
    </source>
</evidence>
<sequence length="122" mass="13527">NSAALVPADNLTLQKEVLNSKIKEQKCIGRKQKNHYEIPSEESSKSIIAMTIAANPGEQFNVPDLITGRAGLKARQAANPSRTWNFVEINVSLEVQRFGPWIQCRMIALAARPELLLEELTG</sequence>
<proteinExistence type="predicted"/>
<dbReference type="EMBL" id="MKHE01000003">
    <property type="protein sequence ID" value="OWK16776.1"/>
    <property type="molecule type" value="Genomic_DNA"/>
</dbReference>
<organism evidence="1 2">
    <name type="scientific">Cervus elaphus hippelaphus</name>
    <name type="common">European red deer</name>
    <dbReference type="NCBI Taxonomy" id="46360"/>
    <lineage>
        <taxon>Eukaryota</taxon>
        <taxon>Metazoa</taxon>
        <taxon>Chordata</taxon>
        <taxon>Craniata</taxon>
        <taxon>Vertebrata</taxon>
        <taxon>Euteleostomi</taxon>
        <taxon>Mammalia</taxon>
        <taxon>Eutheria</taxon>
        <taxon>Laurasiatheria</taxon>
        <taxon>Artiodactyla</taxon>
        <taxon>Ruminantia</taxon>
        <taxon>Pecora</taxon>
        <taxon>Cervidae</taxon>
        <taxon>Cervinae</taxon>
        <taxon>Cervus</taxon>
    </lineage>
</organism>